<proteinExistence type="predicted"/>
<evidence type="ECO:0000313" key="5">
    <source>
        <dbReference type="Proteomes" id="UP001276854"/>
    </source>
</evidence>
<dbReference type="InterPro" id="IPR051796">
    <property type="entry name" value="ISF_SsuE-like"/>
</dbReference>
<feature type="domain" description="NADPH-dependent FMN reductase-like" evidence="3">
    <location>
        <begin position="1"/>
        <end position="137"/>
    </location>
</feature>
<evidence type="ECO:0000256" key="2">
    <source>
        <dbReference type="ARBA" id="ARBA00022643"/>
    </source>
</evidence>
<reference evidence="4 5" key="1">
    <citation type="submission" date="2023-10" db="EMBL/GenBank/DDBJ databases">
        <title>A novel Glycoside Hydrolase 43-Like Enzyme from Clostrdium boliviensis is an Endo-xylanase, and a Candidate for Xylooligosaccharides Production from Different Xylan Substrates.</title>
        <authorList>
            <person name="Alvarez M.T."/>
            <person name="Rocabado-Villegas L.R."/>
            <person name="Salas-Veizaga D.M."/>
            <person name="Linares-Pasten J.A."/>
            <person name="Gudmundsdottir E.E."/>
            <person name="Hreggvidsson G.O."/>
            <person name="Adlercreutz P."/>
            <person name="Nordberg Karlsson E."/>
        </authorList>
    </citation>
    <scope>NUCLEOTIDE SEQUENCE [LARGE SCALE GENOMIC DNA]</scope>
    <source>
        <strain evidence="4 5">E-1</strain>
    </source>
</reference>
<keyword evidence="5" id="KW-1185">Reference proteome</keyword>
<evidence type="ECO:0000259" key="3">
    <source>
        <dbReference type="Pfam" id="PF03358"/>
    </source>
</evidence>
<gene>
    <name evidence="4" type="ORF">RZO55_24730</name>
</gene>
<dbReference type="Gene3D" id="3.40.50.360">
    <property type="match status" value="1"/>
</dbReference>
<keyword evidence="1" id="KW-0285">Flavoprotein</keyword>
<dbReference type="Pfam" id="PF03358">
    <property type="entry name" value="FMN_red"/>
    <property type="match status" value="1"/>
</dbReference>
<dbReference type="RefSeq" id="WP_318066942.1">
    <property type="nucleotide sequence ID" value="NZ_JAWONS010000329.1"/>
</dbReference>
<comment type="caution">
    <text evidence="4">The sequence shown here is derived from an EMBL/GenBank/DDBJ whole genome shotgun (WGS) entry which is preliminary data.</text>
</comment>
<accession>A0ABU4GT07</accession>
<organism evidence="4 5">
    <name type="scientific">Clostridium boliviensis</name>
    <dbReference type="NCBI Taxonomy" id="318465"/>
    <lineage>
        <taxon>Bacteria</taxon>
        <taxon>Bacillati</taxon>
        <taxon>Bacillota</taxon>
        <taxon>Clostridia</taxon>
        <taxon>Eubacteriales</taxon>
        <taxon>Clostridiaceae</taxon>
        <taxon>Clostridium</taxon>
    </lineage>
</organism>
<dbReference type="EMBL" id="JAWONS010000329">
    <property type="protein sequence ID" value="MDW2800781.1"/>
    <property type="molecule type" value="Genomic_DNA"/>
</dbReference>
<dbReference type="InterPro" id="IPR005025">
    <property type="entry name" value="FMN_Rdtase-like_dom"/>
</dbReference>
<dbReference type="Proteomes" id="UP001276854">
    <property type="component" value="Unassembled WGS sequence"/>
</dbReference>
<dbReference type="PANTHER" id="PTHR43278">
    <property type="entry name" value="NAD(P)H-DEPENDENT FMN-CONTAINING OXIDOREDUCTASE YWQN-RELATED"/>
    <property type="match status" value="1"/>
</dbReference>
<sequence length="231" mass="25998">MKVIAINGSPRKNHNTAALLKKALEGAQANGAKTELIHLYDLNYKGCTSCFACKRKNGPSYGICAWKDELSPVLNKIKEADAIILGSPIYLFDVTGQMHAFLERLVFPYLTYTEGYKSLFERKIKTGLIYTMNVTAGQMEGKGLRPALDGIEGFMKRTFGYSESLFSHDTYQFDDYDKYVATIFDEHHKALVREKQFPEDCLKAYDMGLRFAGVELDGLEENVNVPNAFSD</sequence>
<protein>
    <submittedName>
        <fullName evidence="4">Flavodoxin family protein</fullName>
    </submittedName>
</protein>
<dbReference type="InterPro" id="IPR029039">
    <property type="entry name" value="Flavoprotein-like_sf"/>
</dbReference>
<dbReference type="SUPFAM" id="SSF52218">
    <property type="entry name" value="Flavoproteins"/>
    <property type="match status" value="1"/>
</dbReference>
<evidence type="ECO:0000313" key="4">
    <source>
        <dbReference type="EMBL" id="MDW2800781.1"/>
    </source>
</evidence>
<evidence type="ECO:0000256" key="1">
    <source>
        <dbReference type="ARBA" id="ARBA00022630"/>
    </source>
</evidence>
<dbReference type="PANTHER" id="PTHR43278:SF2">
    <property type="entry name" value="IRON-SULFUR FLAVOPROTEIN"/>
    <property type="match status" value="1"/>
</dbReference>
<name>A0ABU4GT07_9CLOT</name>
<keyword evidence="2" id="KW-0288">FMN</keyword>